<evidence type="ECO:0000313" key="2">
    <source>
        <dbReference type="Proteomes" id="UP000078512"/>
    </source>
</evidence>
<evidence type="ECO:0008006" key="3">
    <source>
        <dbReference type="Google" id="ProtNLM"/>
    </source>
</evidence>
<sequence>MQETRQQQQQQYSSPARCRALNIPEILMAIGECFYLSTDGQATEWAANRDKIVSLLAFIQVSKLWFRTFHPILWYSYNPFNMYHFSHHSISTNAPHFRIVNISGVLSKQLGCTQLVTLELLKTYTDRKILDLPLERQLVSTNPGLKTLVWEGPQSSIYITLQKDDFAELGSVRELVLYRWNNMELPFIDVLRPMANTLTTLKLRHITHFSVGNLTDSNDPTTTRVTLPRLESVLIDTCRYDYPRRINPYFIRELVVASPNLRTLGLKLHQVDDQHGASELARCLREYCPNFKELTIQSVLNYMGGESTTISSAIAFIRDCSASGLTKLTVWDAPWHDKELFLAIISHAGTLVDLEVSWAVEGYVGQHSVDGARCVLPLLTQCRQLKSFMIIDVPLGETAVFDVWKKEDWGCKKLETFGIKFAWIGEDEDSAGSDEDDTDTEAEQISGMNPVMGWYQHDSDTRHVFSGVVKCLFRMLEGKGNIKTLLVDKYRYSRSKLAPLSDV</sequence>
<dbReference type="SUPFAM" id="SSF52047">
    <property type="entry name" value="RNI-like"/>
    <property type="match status" value="1"/>
</dbReference>
<organism evidence="1 2">
    <name type="scientific">Linnemannia elongata AG-77</name>
    <dbReference type="NCBI Taxonomy" id="1314771"/>
    <lineage>
        <taxon>Eukaryota</taxon>
        <taxon>Fungi</taxon>
        <taxon>Fungi incertae sedis</taxon>
        <taxon>Mucoromycota</taxon>
        <taxon>Mortierellomycotina</taxon>
        <taxon>Mortierellomycetes</taxon>
        <taxon>Mortierellales</taxon>
        <taxon>Mortierellaceae</taxon>
        <taxon>Linnemannia</taxon>
    </lineage>
</organism>
<dbReference type="Proteomes" id="UP000078512">
    <property type="component" value="Unassembled WGS sequence"/>
</dbReference>
<gene>
    <name evidence="1" type="ORF">K457DRAFT_128461</name>
</gene>
<dbReference type="EMBL" id="KV442069">
    <property type="protein sequence ID" value="OAQ26243.1"/>
    <property type="molecule type" value="Genomic_DNA"/>
</dbReference>
<evidence type="ECO:0000313" key="1">
    <source>
        <dbReference type="EMBL" id="OAQ26243.1"/>
    </source>
</evidence>
<protein>
    <recommendedName>
        <fullName evidence="3">F-box domain-containing protein</fullName>
    </recommendedName>
</protein>
<reference evidence="1 2" key="1">
    <citation type="submission" date="2016-05" db="EMBL/GenBank/DDBJ databases">
        <title>Genome sequencing reveals origins of a unique bacterial endosymbiosis in the earliest lineages of terrestrial Fungi.</title>
        <authorList>
            <consortium name="DOE Joint Genome Institute"/>
            <person name="Uehling J."/>
            <person name="Gryganskyi A."/>
            <person name="Hameed K."/>
            <person name="Tschaplinski T."/>
            <person name="Misztal P."/>
            <person name="Wu S."/>
            <person name="Desiro A."/>
            <person name="Vande Pol N."/>
            <person name="Du Z.-Y."/>
            <person name="Zienkiewicz A."/>
            <person name="Zienkiewicz K."/>
            <person name="Morin E."/>
            <person name="Tisserant E."/>
            <person name="Splivallo R."/>
            <person name="Hainaut M."/>
            <person name="Henrissat B."/>
            <person name="Ohm R."/>
            <person name="Kuo A."/>
            <person name="Yan J."/>
            <person name="Lipzen A."/>
            <person name="Nolan M."/>
            <person name="Labutti K."/>
            <person name="Barry K."/>
            <person name="Goldstein A."/>
            <person name="Labbe J."/>
            <person name="Schadt C."/>
            <person name="Tuskan G."/>
            <person name="Grigoriev I."/>
            <person name="Martin F."/>
            <person name="Vilgalys R."/>
            <person name="Bonito G."/>
        </authorList>
    </citation>
    <scope>NUCLEOTIDE SEQUENCE [LARGE SCALE GENOMIC DNA]</scope>
    <source>
        <strain evidence="1 2">AG-77</strain>
    </source>
</reference>
<dbReference type="OrthoDB" id="2397875at2759"/>
<proteinExistence type="predicted"/>
<keyword evidence="2" id="KW-1185">Reference proteome</keyword>
<dbReference type="InterPro" id="IPR032675">
    <property type="entry name" value="LRR_dom_sf"/>
</dbReference>
<dbReference type="Gene3D" id="3.80.10.10">
    <property type="entry name" value="Ribonuclease Inhibitor"/>
    <property type="match status" value="1"/>
</dbReference>
<name>A0A197JMQ3_9FUNG</name>
<dbReference type="AlphaFoldDB" id="A0A197JMQ3"/>
<accession>A0A197JMQ3</accession>